<dbReference type="GO" id="GO:0005525">
    <property type="term" value="F:GTP binding"/>
    <property type="evidence" value="ECO:0007669"/>
    <property type="project" value="InterPro"/>
</dbReference>
<dbReference type="AlphaFoldDB" id="A0AAN8IJ81"/>
<dbReference type="Proteomes" id="UP001331761">
    <property type="component" value="Unassembled WGS sequence"/>
</dbReference>
<dbReference type="InterPro" id="IPR027417">
    <property type="entry name" value="P-loop_NTPase"/>
</dbReference>
<proteinExistence type="predicted"/>
<dbReference type="InterPro" id="IPR050209">
    <property type="entry name" value="Rab_GTPases_membrane_traffic"/>
</dbReference>
<keyword evidence="2" id="KW-1185">Reference proteome</keyword>
<name>A0AAN8IJ81_TRICO</name>
<dbReference type="PANTHER" id="PTHR47979">
    <property type="entry name" value="DRAB11-RELATED"/>
    <property type="match status" value="1"/>
</dbReference>
<sequence>MRKIPQEVAKNFADQNNLAFIETSALDSTNVEKAFTQVLTNIYRTGMANIRNSGGVAGGVILSGDTTAEPNTKKGCCRSG</sequence>
<evidence type="ECO:0000313" key="2">
    <source>
        <dbReference type="Proteomes" id="UP001331761"/>
    </source>
</evidence>
<protein>
    <submittedName>
        <fullName evidence="1">RAB11B member RAS oncogene family b</fullName>
    </submittedName>
</protein>
<organism evidence="1 2">
    <name type="scientific">Trichostrongylus colubriformis</name>
    <name type="common">Black scour worm</name>
    <dbReference type="NCBI Taxonomy" id="6319"/>
    <lineage>
        <taxon>Eukaryota</taxon>
        <taxon>Metazoa</taxon>
        <taxon>Ecdysozoa</taxon>
        <taxon>Nematoda</taxon>
        <taxon>Chromadorea</taxon>
        <taxon>Rhabditida</taxon>
        <taxon>Rhabditina</taxon>
        <taxon>Rhabditomorpha</taxon>
        <taxon>Strongyloidea</taxon>
        <taxon>Trichostrongylidae</taxon>
        <taxon>Trichostrongylus</taxon>
    </lineage>
</organism>
<reference evidence="1 2" key="1">
    <citation type="submission" date="2019-10" db="EMBL/GenBank/DDBJ databases">
        <title>Assembly and Annotation for the nematode Trichostrongylus colubriformis.</title>
        <authorList>
            <person name="Martin J."/>
        </authorList>
    </citation>
    <scope>NUCLEOTIDE SEQUENCE [LARGE SCALE GENOMIC DNA]</scope>
    <source>
        <strain evidence="1">G859</strain>
        <tissue evidence="1">Whole worm</tissue>
    </source>
</reference>
<comment type="caution">
    <text evidence="1">The sequence shown here is derived from an EMBL/GenBank/DDBJ whole genome shotgun (WGS) entry which is preliminary data.</text>
</comment>
<dbReference type="GO" id="GO:0003924">
    <property type="term" value="F:GTPase activity"/>
    <property type="evidence" value="ECO:0007669"/>
    <property type="project" value="InterPro"/>
</dbReference>
<accession>A0AAN8IJ81</accession>
<dbReference type="PROSITE" id="PS51419">
    <property type="entry name" value="RAB"/>
    <property type="match status" value="1"/>
</dbReference>
<dbReference type="EMBL" id="WIXE01017942">
    <property type="protein sequence ID" value="KAK5971312.1"/>
    <property type="molecule type" value="Genomic_DNA"/>
</dbReference>
<dbReference type="Pfam" id="PF00071">
    <property type="entry name" value="Ras"/>
    <property type="match status" value="1"/>
</dbReference>
<evidence type="ECO:0000313" key="1">
    <source>
        <dbReference type="EMBL" id="KAK5971312.1"/>
    </source>
</evidence>
<dbReference type="InterPro" id="IPR001806">
    <property type="entry name" value="Small_GTPase"/>
</dbReference>
<dbReference type="Gene3D" id="3.40.50.300">
    <property type="entry name" value="P-loop containing nucleotide triphosphate hydrolases"/>
    <property type="match status" value="1"/>
</dbReference>
<dbReference type="SUPFAM" id="SSF52540">
    <property type="entry name" value="P-loop containing nucleoside triphosphate hydrolases"/>
    <property type="match status" value="1"/>
</dbReference>
<gene>
    <name evidence="1" type="ORF">GCK32_000699</name>
</gene>